<feature type="signal peptide" evidence="1">
    <location>
        <begin position="1"/>
        <end position="16"/>
    </location>
</feature>
<organism evidence="4">
    <name type="scientific">Angiostrongylus costaricensis</name>
    <name type="common">Nematode worm</name>
    <dbReference type="NCBI Taxonomy" id="334426"/>
    <lineage>
        <taxon>Eukaryota</taxon>
        <taxon>Metazoa</taxon>
        <taxon>Ecdysozoa</taxon>
        <taxon>Nematoda</taxon>
        <taxon>Chromadorea</taxon>
        <taxon>Rhabditida</taxon>
        <taxon>Rhabditina</taxon>
        <taxon>Rhabditomorpha</taxon>
        <taxon>Strongyloidea</taxon>
        <taxon>Metastrongylidae</taxon>
        <taxon>Angiostrongylus</taxon>
    </lineage>
</organism>
<dbReference type="AlphaFoldDB" id="A0A0R3PN39"/>
<proteinExistence type="predicted"/>
<reference evidence="4" key="1">
    <citation type="submission" date="2017-02" db="UniProtKB">
        <authorList>
            <consortium name="WormBaseParasite"/>
        </authorList>
    </citation>
    <scope>IDENTIFICATION</scope>
</reference>
<keyword evidence="1" id="KW-0732">Signal</keyword>
<reference evidence="2 3" key="2">
    <citation type="submission" date="2018-11" db="EMBL/GenBank/DDBJ databases">
        <authorList>
            <consortium name="Pathogen Informatics"/>
        </authorList>
    </citation>
    <scope>NUCLEOTIDE SEQUENCE [LARGE SCALE GENOMIC DNA]</scope>
    <source>
        <strain evidence="2 3">Costa Rica</strain>
    </source>
</reference>
<evidence type="ECO:0000313" key="4">
    <source>
        <dbReference type="WBParaSite" id="ACOC_0000641501-mRNA-1"/>
    </source>
</evidence>
<sequence>MVTVLLTLLQVYIVLGQASHTCEDEQDPTILPKSSYYATLRFCNLHISMEPIKGLPEIQYHSCTYSARRGLFFKWSDNSLAVVVPYESTYVIGIVPVDEVLEGKRANATVEMSSNNVFRFIGLTAKTHPQTCHRLPKEVASLNSNKIEDEVTIPLPSQGVYEPVLGSYVTEDGTSHVWIMHRSRVFYNINIEQYMKIGKAAVEAHRLEYVRNRF</sequence>
<dbReference type="EMBL" id="UYYA01003944">
    <property type="protein sequence ID" value="VDM58001.1"/>
    <property type="molecule type" value="Genomic_DNA"/>
</dbReference>
<keyword evidence="3" id="KW-1185">Reference proteome</keyword>
<evidence type="ECO:0000313" key="3">
    <source>
        <dbReference type="Proteomes" id="UP000267027"/>
    </source>
</evidence>
<evidence type="ECO:0000256" key="1">
    <source>
        <dbReference type="SAM" id="SignalP"/>
    </source>
</evidence>
<protein>
    <submittedName>
        <fullName evidence="2 4">Uncharacterized protein</fullName>
    </submittedName>
</protein>
<evidence type="ECO:0000313" key="2">
    <source>
        <dbReference type="EMBL" id="VDM58001.1"/>
    </source>
</evidence>
<name>A0A0R3PN39_ANGCS</name>
<accession>A0A0R3PN39</accession>
<dbReference type="WBParaSite" id="ACOC_0000641501-mRNA-1">
    <property type="protein sequence ID" value="ACOC_0000641501-mRNA-1"/>
    <property type="gene ID" value="ACOC_0000641501"/>
</dbReference>
<dbReference type="Proteomes" id="UP000267027">
    <property type="component" value="Unassembled WGS sequence"/>
</dbReference>
<feature type="chain" id="PRO_5043130212" evidence="1">
    <location>
        <begin position="17"/>
        <end position="214"/>
    </location>
</feature>
<gene>
    <name evidence="2" type="ORF">ACOC_LOCUS6416</name>
</gene>